<comment type="similarity">
    <text evidence="3 9">Belongs to the ArgR family.</text>
</comment>
<dbReference type="Pfam" id="PF02863">
    <property type="entry name" value="Arg_repressor_C"/>
    <property type="match status" value="1"/>
</dbReference>
<dbReference type="PRINTS" id="PR01467">
    <property type="entry name" value="ARGREPRESSOR"/>
</dbReference>
<dbReference type="InterPro" id="IPR036251">
    <property type="entry name" value="Arg_repress_C_sf"/>
</dbReference>
<evidence type="ECO:0000313" key="12">
    <source>
        <dbReference type="EMBL" id="QNN67062.1"/>
    </source>
</evidence>
<evidence type="ECO:0000256" key="1">
    <source>
        <dbReference type="ARBA" id="ARBA00004496"/>
    </source>
</evidence>
<dbReference type="GO" id="GO:0034618">
    <property type="term" value="F:arginine binding"/>
    <property type="evidence" value="ECO:0007669"/>
    <property type="project" value="InterPro"/>
</dbReference>
<evidence type="ECO:0000256" key="7">
    <source>
        <dbReference type="ARBA" id="ARBA00023125"/>
    </source>
</evidence>
<dbReference type="SUPFAM" id="SSF55252">
    <property type="entry name" value="C-terminal domain of arginine repressor"/>
    <property type="match status" value="1"/>
</dbReference>
<dbReference type="Gene3D" id="3.30.1360.40">
    <property type="match status" value="1"/>
</dbReference>
<evidence type="ECO:0000256" key="5">
    <source>
        <dbReference type="ARBA" id="ARBA00022490"/>
    </source>
</evidence>
<dbReference type="Pfam" id="PF01316">
    <property type="entry name" value="Arg_repressor"/>
    <property type="match status" value="1"/>
</dbReference>
<evidence type="ECO:0000256" key="8">
    <source>
        <dbReference type="ARBA" id="ARBA00023163"/>
    </source>
</evidence>
<protein>
    <recommendedName>
        <fullName evidence="4 9">Arginine repressor</fullName>
    </recommendedName>
</protein>
<organism evidence="12 13">
    <name type="scientific">Sphingomonas lutea</name>
    <dbReference type="NCBI Taxonomy" id="1045317"/>
    <lineage>
        <taxon>Bacteria</taxon>
        <taxon>Pseudomonadati</taxon>
        <taxon>Pseudomonadota</taxon>
        <taxon>Alphaproteobacteria</taxon>
        <taxon>Sphingomonadales</taxon>
        <taxon>Sphingomonadaceae</taxon>
        <taxon>Sphingomonas</taxon>
    </lineage>
</organism>
<keyword evidence="5 9" id="KW-0963">Cytoplasm</keyword>
<keyword evidence="8 9" id="KW-0804">Transcription</keyword>
<dbReference type="KEGG" id="slut:H9L13_10540"/>
<keyword evidence="13" id="KW-1185">Reference proteome</keyword>
<reference evidence="12 13" key="1">
    <citation type="submission" date="2020-08" db="EMBL/GenBank/DDBJ databases">
        <title>Genome sequence of Sphingomonas lutea KCTC 23642T.</title>
        <authorList>
            <person name="Hyun D.-W."/>
            <person name="Bae J.-W."/>
        </authorList>
    </citation>
    <scope>NUCLEOTIDE SEQUENCE [LARGE SCALE GENOMIC DNA]</scope>
    <source>
        <strain evidence="12 13">KCTC 23642</strain>
    </source>
</reference>
<sequence>MQMAELKDRRQRAIADLIRADAVSSQDELAERLADLGFAVTQATISRDLEQIGAMKVRRDGRYAYVFAGQSDAPAAGLAAVLRYWARSVEPAANLVVVRTPPGSAHLIGVALDQSQLPEVVGNICGDDTVFIACRSGKDADALSSKLRSIAGAHQRPRGR</sequence>
<dbReference type="InterPro" id="IPR020900">
    <property type="entry name" value="Arg_repress_DNA-bd"/>
</dbReference>
<keyword evidence="9" id="KW-0055">Arginine biosynthesis</keyword>
<keyword evidence="7 9" id="KW-0238">DNA-binding</keyword>
<dbReference type="SUPFAM" id="SSF46785">
    <property type="entry name" value="Winged helix' DNA-binding domain"/>
    <property type="match status" value="1"/>
</dbReference>
<dbReference type="InterPro" id="IPR036390">
    <property type="entry name" value="WH_DNA-bd_sf"/>
</dbReference>
<keyword evidence="6 9" id="KW-0805">Transcription regulation</keyword>
<dbReference type="RefSeq" id="WP_187537654.1">
    <property type="nucleotide sequence ID" value="NZ_CP060718.1"/>
</dbReference>
<dbReference type="UniPathway" id="UPA00068"/>
<comment type="function">
    <text evidence="9">Regulates arginine biosynthesis genes.</text>
</comment>
<keyword evidence="9" id="KW-0678">Repressor</keyword>
<dbReference type="GO" id="GO:0003700">
    <property type="term" value="F:DNA-binding transcription factor activity"/>
    <property type="evidence" value="ECO:0007669"/>
    <property type="project" value="UniProtKB-UniRule"/>
</dbReference>
<evidence type="ECO:0000256" key="2">
    <source>
        <dbReference type="ARBA" id="ARBA00005040"/>
    </source>
</evidence>
<evidence type="ECO:0000259" key="11">
    <source>
        <dbReference type="Pfam" id="PF02863"/>
    </source>
</evidence>
<evidence type="ECO:0000313" key="13">
    <source>
        <dbReference type="Proteomes" id="UP000515971"/>
    </source>
</evidence>
<proteinExistence type="inferred from homology"/>
<dbReference type="GO" id="GO:1900079">
    <property type="term" value="P:regulation of arginine biosynthetic process"/>
    <property type="evidence" value="ECO:0007669"/>
    <property type="project" value="UniProtKB-UniRule"/>
</dbReference>
<dbReference type="InterPro" id="IPR036388">
    <property type="entry name" value="WH-like_DNA-bd_sf"/>
</dbReference>
<dbReference type="NCBIfam" id="TIGR01529">
    <property type="entry name" value="argR_whole"/>
    <property type="match status" value="1"/>
</dbReference>
<dbReference type="Proteomes" id="UP000515971">
    <property type="component" value="Chromosome"/>
</dbReference>
<feature type="domain" description="Arginine repressor DNA-binding" evidence="10">
    <location>
        <begin position="7"/>
        <end position="68"/>
    </location>
</feature>
<evidence type="ECO:0000256" key="6">
    <source>
        <dbReference type="ARBA" id="ARBA00023015"/>
    </source>
</evidence>
<dbReference type="GO" id="GO:0003677">
    <property type="term" value="F:DNA binding"/>
    <property type="evidence" value="ECO:0007669"/>
    <property type="project" value="UniProtKB-KW"/>
</dbReference>
<dbReference type="GO" id="GO:0006526">
    <property type="term" value="P:L-arginine biosynthetic process"/>
    <property type="evidence" value="ECO:0007669"/>
    <property type="project" value="UniProtKB-UniPathway"/>
</dbReference>
<comment type="pathway">
    <text evidence="2 9">Amino-acid biosynthesis; L-arginine biosynthesis [regulation].</text>
</comment>
<feature type="domain" description="Arginine repressor C-terminal" evidence="11">
    <location>
        <begin position="87"/>
        <end position="148"/>
    </location>
</feature>
<accession>A0A7G9SGT7</accession>
<dbReference type="GO" id="GO:0051259">
    <property type="term" value="P:protein complex oligomerization"/>
    <property type="evidence" value="ECO:0007669"/>
    <property type="project" value="InterPro"/>
</dbReference>
<dbReference type="AlphaFoldDB" id="A0A7G9SGT7"/>
<evidence type="ECO:0000256" key="3">
    <source>
        <dbReference type="ARBA" id="ARBA00008316"/>
    </source>
</evidence>
<dbReference type="PANTHER" id="PTHR34471:SF1">
    <property type="entry name" value="ARGININE REPRESSOR"/>
    <property type="match status" value="1"/>
</dbReference>
<comment type="subcellular location">
    <subcellularLocation>
        <location evidence="1 9">Cytoplasm</location>
    </subcellularLocation>
</comment>
<dbReference type="InterPro" id="IPR020899">
    <property type="entry name" value="Arg_repress_C"/>
</dbReference>
<evidence type="ECO:0000259" key="10">
    <source>
        <dbReference type="Pfam" id="PF01316"/>
    </source>
</evidence>
<name>A0A7G9SGT7_9SPHN</name>
<dbReference type="Gene3D" id="1.10.10.10">
    <property type="entry name" value="Winged helix-like DNA-binding domain superfamily/Winged helix DNA-binding domain"/>
    <property type="match status" value="1"/>
</dbReference>
<gene>
    <name evidence="9 12" type="primary">argR</name>
    <name evidence="12" type="ORF">H9L13_10540</name>
</gene>
<dbReference type="EMBL" id="CP060718">
    <property type="protein sequence ID" value="QNN67062.1"/>
    <property type="molecule type" value="Genomic_DNA"/>
</dbReference>
<evidence type="ECO:0000256" key="9">
    <source>
        <dbReference type="HAMAP-Rule" id="MF_00173"/>
    </source>
</evidence>
<dbReference type="GO" id="GO:0005737">
    <property type="term" value="C:cytoplasm"/>
    <property type="evidence" value="ECO:0007669"/>
    <property type="project" value="UniProtKB-SubCell"/>
</dbReference>
<dbReference type="InterPro" id="IPR001669">
    <property type="entry name" value="Arg_repress"/>
</dbReference>
<keyword evidence="9" id="KW-0028">Amino-acid biosynthesis</keyword>
<evidence type="ECO:0000256" key="4">
    <source>
        <dbReference type="ARBA" id="ARBA00021148"/>
    </source>
</evidence>
<dbReference type="HAMAP" id="MF_00173">
    <property type="entry name" value="Arg_repressor"/>
    <property type="match status" value="1"/>
</dbReference>
<dbReference type="PANTHER" id="PTHR34471">
    <property type="entry name" value="ARGININE REPRESSOR"/>
    <property type="match status" value="1"/>
</dbReference>